<comment type="caution">
    <text evidence="4">The sequence shown here is derived from an EMBL/GenBank/DDBJ whole genome shotgun (WGS) entry which is preliminary data.</text>
</comment>
<proteinExistence type="predicted"/>
<keyword evidence="3" id="KW-0812">Transmembrane</keyword>
<dbReference type="RefSeq" id="WP_386717152.1">
    <property type="nucleotide sequence ID" value="NZ_JBHRSZ010000002.1"/>
</dbReference>
<dbReference type="Proteomes" id="UP001595476">
    <property type="component" value="Unassembled WGS sequence"/>
</dbReference>
<keyword evidence="3" id="KW-0472">Membrane</keyword>
<reference evidence="5" key="1">
    <citation type="journal article" date="2019" name="Int. J. Syst. Evol. Microbiol.">
        <title>The Global Catalogue of Microorganisms (GCM) 10K type strain sequencing project: providing services to taxonomists for standard genome sequencing and annotation.</title>
        <authorList>
            <consortium name="The Broad Institute Genomics Platform"/>
            <consortium name="The Broad Institute Genome Sequencing Center for Infectious Disease"/>
            <person name="Wu L."/>
            <person name="Ma J."/>
        </authorList>
    </citation>
    <scope>NUCLEOTIDE SEQUENCE [LARGE SCALE GENOMIC DNA]</scope>
    <source>
        <strain evidence="5">KCTC 52438</strain>
    </source>
</reference>
<evidence type="ECO:0000256" key="2">
    <source>
        <dbReference type="SAM" id="MobiDB-lite"/>
    </source>
</evidence>
<keyword evidence="5" id="KW-1185">Reference proteome</keyword>
<organism evidence="4 5">
    <name type="scientific">Litoribrevibacter euphylliae</name>
    <dbReference type="NCBI Taxonomy" id="1834034"/>
    <lineage>
        <taxon>Bacteria</taxon>
        <taxon>Pseudomonadati</taxon>
        <taxon>Pseudomonadota</taxon>
        <taxon>Gammaproteobacteria</taxon>
        <taxon>Oceanospirillales</taxon>
        <taxon>Oceanospirillaceae</taxon>
        <taxon>Litoribrevibacter</taxon>
    </lineage>
</organism>
<feature type="coiled-coil region" evidence="1">
    <location>
        <begin position="64"/>
        <end position="91"/>
    </location>
</feature>
<sequence>MAEEEKEELTEEQQIQLLQKKNNSLKMVVTVLSGLSFILLLGVGTLSYLLADSPSVEFATTTETEELKNTLAVQQANLEKLSAQLQLLEAQRISASGIPRDAAIESQRDFLRLVHIMQNSMRDESRMIKGARSWYEHYNQLLNTLRQKGKERLTQLGSTEPNMSEGSKSQTKDEDFGDSLF</sequence>
<keyword evidence="3" id="KW-1133">Transmembrane helix</keyword>
<feature type="compositionally biased region" description="Polar residues" evidence="2">
    <location>
        <begin position="155"/>
        <end position="169"/>
    </location>
</feature>
<dbReference type="EMBL" id="JBHRSZ010000002">
    <property type="protein sequence ID" value="MFC3150406.1"/>
    <property type="molecule type" value="Genomic_DNA"/>
</dbReference>
<gene>
    <name evidence="4" type="ORF">ACFOEK_05160</name>
</gene>
<evidence type="ECO:0000256" key="1">
    <source>
        <dbReference type="SAM" id="Coils"/>
    </source>
</evidence>
<evidence type="ECO:0000313" key="4">
    <source>
        <dbReference type="EMBL" id="MFC3150406.1"/>
    </source>
</evidence>
<evidence type="ECO:0000313" key="5">
    <source>
        <dbReference type="Proteomes" id="UP001595476"/>
    </source>
</evidence>
<evidence type="ECO:0000256" key="3">
    <source>
        <dbReference type="SAM" id="Phobius"/>
    </source>
</evidence>
<feature type="region of interest" description="Disordered" evidence="2">
    <location>
        <begin position="153"/>
        <end position="181"/>
    </location>
</feature>
<protein>
    <submittedName>
        <fullName evidence="4">Uncharacterized protein</fullName>
    </submittedName>
</protein>
<name>A0ABV7HCH6_9GAMM</name>
<keyword evidence="1" id="KW-0175">Coiled coil</keyword>
<feature type="transmembrane region" description="Helical" evidence="3">
    <location>
        <begin position="27"/>
        <end position="51"/>
    </location>
</feature>
<accession>A0ABV7HCH6</accession>